<evidence type="ECO:0000256" key="1">
    <source>
        <dbReference type="SAM" id="SignalP"/>
    </source>
</evidence>
<evidence type="ECO:0000313" key="2">
    <source>
        <dbReference type="EMBL" id="UUX50629.1"/>
    </source>
</evidence>
<protein>
    <recommendedName>
        <fullName evidence="4">Tetratricopeptide repeat protein</fullName>
    </recommendedName>
</protein>
<keyword evidence="1" id="KW-0732">Signal</keyword>
<gene>
    <name evidence="2" type="ORF">NUH88_02795</name>
</gene>
<dbReference type="EMBL" id="CP102480">
    <property type="protein sequence ID" value="UUX50629.1"/>
    <property type="molecule type" value="Genomic_DNA"/>
</dbReference>
<reference evidence="2" key="1">
    <citation type="submission" date="2022-08" db="EMBL/GenBank/DDBJ databases">
        <title>Nisaea acidiphila sp. nov., isolated from a marine algal debris and emended description of the genus Nisaea Urios et al. 2008.</title>
        <authorList>
            <person name="Kwon K."/>
        </authorList>
    </citation>
    <scope>NUCLEOTIDE SEQUENCE</scope>
    <source>
        <strain evidence="2">MEBiC11861</strain>
    </source>
</reference>
<dbReference type="Proteomes" id="UP001060336">
    <property type="component" value="Chromosome"/>
</dbReference>
<feature type="signal peptide" evidence="1">
    <location>
        <begin position="1"/>
        <end position="26"/>
    </location>
</feature>
<dbReference type="KEGG" id="naci:NUH88_02795"/>
<sequence length="454" mass="50818">MKFGVFFTVVLALLFFDLLSSHPAEAQYAAPPAPDRSDIEKAYDAAFRTMFEDPGDLDKSFAFALLAIRLGDYEGAIATLERMLLIDPELPRVKMELGVLYFRLKSYQVAKGYLEQVRDDPKAPDLVKSRVAEFLEAIDDQTSPHRFRGSVFAGLRHQSNANAGPASGKVRVLGLDADLDSTFTDQADVDQFVSARLLHFYDYGVEPRIQLENEVVGYLSNQVTQDQLDTSILQFRSGPRFTMDPDFLRGLDIRPFVRADIVNLEDSRYYTSYGAGFDGNYVISSETGLFFETYMTRRNYNNTATYPTNKEELNGPRGYGGVTVSHILSSNTRMSFTGAVTRDSSDAAGRRYWRYEGSASVTRIFESPLPEHTGPWSLSAIGKLAAVPYDEPLDSIDPDVTRDDTEWQVQLVGSVRVRDNVSLVASGLFKQVDSTISNYEYDNWAFSMGVAVQF</sequence>
<dbReference type="Gene3D" id="1.25.40.10">
    <property type="entry name" value="Tetratricopeptide repeat domain"/>
    <property type="match status" value="1"/>
</dbReference>
<feature type="chain" id="PRO_5039916803" description="Tetratricopeptide repeat protein" evidence="1">
    <location>
        <begin position="27"/>
        <end position="454"/>
    </location>
</feature>
<evidence type="ECO:0008006" key="4">
    <source>
        <dbReference type="Google" id="ProtNLM"/>
    </source>
</evidence>
<dbReference type="AlphaFoldDB" id="A0A9J7AYW8"/>
<keyword evidence="3" id="KW-1185">Reference proteome</keyword>
<proteinExistence type="predicted"/>
<dbReference type="RefSeq" id="WP_257769827.1">
    <property type="nucleotide sequence ID" value="NZ_CP102480.1"/>
</dbReference>
<accession>A0A9J7AYW8</accession>
<dbReference type="SUPFAM" id="SSF48452">
    <property type="entry name" value="TPR-like"/>
    <property type="match status" value="1"/>
</dbReference>
<evidence type="ECO:0000313" key="3">
    <source>
        <dbReference type="Proteomes" id="UP001060336"/>
    </source>
</evidence>
<organism evidence="2 3">
    <name type="scientific">Nisaea acidiphila</name>
    <dbReference type="NCBI Taxonomy" id="1862145"/>
    <lineage>
        <taxon>Bacteria</taxon>
        <taxon>Pseudomonadati</taxon>
        <taxon>Pseudomonadota</taxon>
        <taxon>Alphaproteobacteria</taxon>
        <taxon>Rhodospirillales</taxon>
        <taxon>Thalassobaculaceae</taxon>
        <taxon>Nisaea</taxon>
    </lineage>
</organism>
<name>A0A9J7AYW8_9PROT</name>
<dbReference type="InterPro" id="IPR011990">
    <property type="entry name" value="TPR-like_helical_dom_sf"/>
</dbReference>